<dbReference type="Gene3D" id="3.40.30.10">
    <property type="entry name" value="Glutaredoxin"/>
    <property type="match status" value="3"/>
</dbReference>
<organism evidence="9 10">
    <name type="scientific">Rhynchospora breviuscula</name>
    <dbReference type="NCBI Taxonomy" id="2022672"/>
    <lineage>
        <taxon>Eukaryota</taxon>
        <taxon>Viridiplantae</taxon>
        <taxon>Streptophyta</taxon>
        <taxon>Embryophyta</taxon>
        <taxon>Tracheophyta</taxon>
        <taxon>Spermatophyta</taxon>
        <taxon>Magnoliopsida</taxon>
        <taxon>Liliopsida</taxon>
        <taxon>Poales</taxon>
        <taxon>Cyperaceae</taxon>
        <taxon>Cyperoideae</taxon>
        <taxon>Rhynchosporeae</taxon>
        <taxon>Rhynchospora</taxon>
    </lineage>
</organism>
<dbReference type="PROSITE" id="PS51352">
    <property type="entry name" value="THIOREDOXIN_2"/>
    <property type="match status" value="2"/>
</dbReference>
<dbReference type="Proteomes" id="UP001151287">
    <property type="component" value="Unassembled WGS sequence"/>
</dbReference>
<dbReference type="InterPro" id="IPR013766">
    <property type="entry name" value="Thioredoxin_domain"/>
</dbReference>
<evidence type="ECO:0000259" key="8">
    <source>
        <dbReference type="PROSITE" id="PS51352"/>
    </source>
</evidence>
<dbReference type="Pfam" id="PF13905">
    <property type="entry name" value="Thioredoxin_8"/>
    <property type="match status" value="3"/>
</dbReference>
<feature type="domain" description="Thioredoxin" evidence="8">
    <location>
        <begin position="1"/>
        <end position="163"/>
    </location>
</feature>
<dbReference type="GO" id="GO:0047134">
    <property type="term" value="F:protein-disulfide reductase [NAD(P)H] activity"/>
    <property type="evidence" value="ECO:0007669"/>
    <property type="project" value="UniProtKB-EC"/>
</dbReference>
<dbReference type="SUPFAM" id="SSF57889">
    <property type="entry name" value="Cysteine-rich domain"/>
    <property type="match status" value="1"/>
</dbReference>
<name>A0A9Q0CPG5_9POAL</name>
<feature type="domain" description="Thioredoxin" evidence="8">
    <location>
        <begin position="320"/>
        <end position="483"/>
    </location>
</feature>
<evidence type="ECO:0000313" key="9">
    <source>
        <dbReference type="EMBL" id="KAJ1697621.1"/>
    </source>
</evidence>
<comment type="catalytic activity">
    <reaction evidence="7">
        <text>[protein]-dithiol + NADP(+) = [protein]-disulfide + NADPH + H(+)</text>
        <dbReference type="Rhea" id="RHEA:18753"/>
        <dbReference type="Rhea" id="RHEA-COMP:10593"/>
        <dbReference type="Rhea" id="RHEA-COMP:10594"/>
        <dbReference type="ChEBI" id="CHEBI:15378"/>
        <dbReference type="ChEBI" id="CHEBI:29950"/>
        <dbReference type="ChEBI" id="CHEBI:50058"/>
        <dbReference type="ChEBI" id="CHEBI:57783"/>
        <dbReference type="ChEBI" id="CHEBI:58349"/>
        <dbReference type="EC" id="1.8.1.8"/>
    </reaction>
</comment>
<proteinExistence type="inferred from homology"/>
<dbReference type="InterPro" id="IPR004146">
    <property type="entry name" value="DC1"/>
</dbReference>
<evidence type="ECO:0000256" key="4">
    <source>
        <dbReference type="ARBA" id="ARBA00023027"/>
    </source>
</evidence>
<comment type="catalytic activity">
    <reaction evidence="6">
        <text>[protein]-dithiol + NAD(+) = [protein]-disulfide + NADH + H(+)</text>
        <dbReference type="Rhea" id="RHEA:18749"/>
        <dbReference type="Rhea" id="RHEA-COMP:10593"/>
        <dbReference type="Rhea" id="RHEA-COMP:10594"/>
        <dbReference type="ChEBI" id="CHEBI:15378"/>
        <dbReference type="ChEBI" id="CHEBI:29950"/>
        <dbReference type="ChEBI" id="CHEBI:50058"/>
        <dbReference type="ChEBI" id="CHEBI:57540"/>
        <dbReference type="ChEBI" id="CHEBI:57945"/>
        <dbReference type="EC" id="1.8.1.8"/>
    </reaction>
</comment>
<dbReference type="EMBL" id="JAMQYH010000002">
    <property type="protein sequence ID" value="KAJ1697621.1"/>
    <property type="molecule type" value="Genomic_DNA"/>
</dbReference>
<keyword evidence="4" id="KW-0520">NAD</keyword>
<evidence type="ECO:0000256" key="5">
    <source>
        <dbReference type="ARBA" id="ARBA00025782"/>
    </source>
</evidence>
<dbReference type="InterPro" id="IPR012336">
    <property type="entry name" value="Thioredoxin-like_fold"/>
</dbReference>
<reference evidence="9" key="1">
    <citation type="journal article" date="2022" name="Cell">
        <title>Repeat-based holocentromeres influence genome architecture and karyotype evolution.</title>
        <authorList>
            <person name="Hofstatter P.G."/>
            <person name="Thangavel G."/>
            <person name="Lux T."/>
            <person name="Neumann P."/>
            <person name="Vondrak T."/>
            <person name="Novak P."/>
            <person name="Zhang M."/>
            <person name="Costa L."/>
            <person name="Castellani M."/>
            <person name="Scott A."/>
            <person name="Toegelov H."/>
            <person name="Fuchs J."/>
            <person name="Mata-Sucre Y."/>
            <person name="Dias Y."/>
            <person name="Vanzela A.L.L."/>
            <person name="Huettel B."/>
            <person name="Almeida C.C.S."/>
            <person name="Simkova H."/>
            <person name="Souza G."/>
            <person name="Pedrosa-Harand A."/>
            <person name="Macas J."/>
            <person name="Mayer K.F.X."/>
            <person name="Houben A."/>
            <person name="Marques A."/>
        </authorList>
    </citation>
    <scope>NUCLEOTIDE SEQUENCE</scope>
    <source>
        <strain evidence="9">RhyBre1mFocal</strain>
    </source>
</reference>
<dbReference type="OrthoDB" id="189920at2759"/>
<accession>A0A9Q0CPG5</accession>
<sequence length="578" mass="66640">MAVAEAGEFYNIISILSGDTRDYLIFNKGDEVKISDLNAPILGIYFSASWCPHCKSFNSQLTEVYNNLSSENKGFQIVLISLDWSEEEFNEYFSPMPWLAVPFSEWETRQRLTDLFKITGIPTLITLDGKSGRFMSNEVAEFVVEYGSRAYPFTLERVKELKDEKETMIKNQTLESLLVSHERDYVLSSKGNKVTVGELEGIVVGLYFSHNSGNQFTSTLSQLHEKLREQGQKFEIIMVPSDEDRSTLDRSISTTQWLTVPFKDKTVEHLIEYFEVSNYPTLVIIGSDGKTLNFNATDIIENYGVEAVEWFPFSNEKLRIMEEIERTNMELQTLESLLISRELDYVVRKDRRKVPVLDLVGKTVILYFSAEWSRSCREFQPKLISYYDELKKKQSPFEIVFISSDQDQCSYENFFSSMPWLALLFEDARKSPLKRALKVRSIPSLVVIGPDGKTVSKNGKKLLMTYGADAFPFTDERIQELKKSSRRSEVNFKELASEGEANEAMDTVAFDLIDKFASMIPNKLQHEIHEEHELVLTRLDYGEGYCCYECELSCERWSYRCNECDFDLHPLCALDPIE</sequence>
<evidence type="ECO:0000313" key="10">
    <source>
        <dbReference type="Proteomes" id="UP001151287"/>
    </source>
</evidence>
<dbReference type="PANTHER" id="PTHR13871">
    <property type="entry name" value="THIOREDOXIN"/>
    <property type="match status" value="1"/>
</dbReference>
<evidence type="ECO:0000256" key="7">
    <source>
        <dbReference type="ARBA" id="ARBA00047804"/>
    </source>
</evidence>
<dbReference type="AlphaFoldDB" id="A0A9Q0CPG5"/>
<evidence type="ECO:0000256" key="3">
    <source>
        <dbReference type="ARBA" id="ARBA00023002"/>
    </source>
</evidence>
<comment type="caution">
    <text evidence="9">The sequence shown here is derived from an EMBL/GenBank/DDBJ whole genome shotgun (WGS) entry which is preliminary data.</text>
</comment>
<keyword evidence="2" id="KW-0677">Repeat</keyword>
<dbReference type="Pfam" id="PF03107">
    <property type="entry name" value="C1_2"/>
    <property type="match status" value="1"/>
</dbReference>
<dbReference type="EC" id="1.8.1.8" evidence="1"/>
<dbReference type="SUPFAM" id="SSF52833">
    <property type="entry name" value="Thioredoxin-like"/>
    <property type="match status" value="3"/>
</dbReference>
<evidence type="ECO:0000256" key="6">
    <source>
        <dbReference type="ARBA" id="ARBA00047388"/>
    </source>
</evidence>
<dbReference type="InterPro" id="IPR046349">
    <property type="entry name" value="C1-like_sf"/>
</dbReference>
<evidence type="ECO:0000256" key="1">
    <source>
        <dbReference type="ARBA" id="ARBA00012612"/>
    </source>
</evidence>
<evidence type="ECO:0000256" key="2">
    <source>
        <dbReference type="ARBA" id="ARBA00022737"/>
    </source>
</evidence>
<gene>
    <name evidence="9" type="ORF">LUZ63_006133</name>
</gene>
<keyword evidence="10" id="KW-1185">Reference proteome</keyword>
<dbReference type="PANTHER" id="PTHR13871:SF96">
    <property type="entry name" value="THIOREDOXIN DOMAIN-CONTAINING PROTEIN"/>
    <property type="match status" value="1"/>
</dbReference>
<comment type="similarity">
    <text evidence="5">Belongs to the nucleoredoxin family.</text>
</comment>
<protein>
    <recommendedName>
        <fullName evidence="1">protein-disulfide reductase</fullName>
        <ecNumber evidence="1">1.8.1.8</ecNumber>
    </recommendedName>
</protein>
<dbReference type="InterPro" id="IPR052259">
    <property type="entry name" value="Nucleoredoxin-like"/>
</dbReference>
<dbReference type="InterPro" id="IPR036249">
    <property type="entry name" value="Thioredoxin-like_sf"/>
</dbReference>
<keyword evidence="3" id="KW-0560">Oxidoreductase</keyword>